<organism evidence="2 3">
    <name type="scientific">Methylobacterium cerastii</name>
    <dbReference type="NCBI Taxonomy" id="932741"/>
    <lineage>
        <taxon>Bacteria</taxon>
        <taxon>Pseudomonadati</taxon>
        <taxon>Pseudomonadota</taxon>
        <taxon>Alphaproteobacteria</taxon>
        <taxon>Hyphomicrobiales</taxon>
        <taxon>Methylobacteriaceae</taxon>
        <taxon>Methylobacterium</taxon>
    </lineage>
</organism>
<protein>
    <submittedName>
        <fullName evidence="2">Uncharacterized protein</fullName>
    </submittedName>
</protein>
<comment type="caution">
    <text evidence="2">The sequence shown here is derived from an EMBL/GenBank/DDBJ whole genome shotgun (WGS) entry which is preliminary data.</text>
</comment>
<name>A0ABQ4QNV5_9HYPH</name>
<accession>A0ABQ4QNV5</accession>
<gene>
    <name evidence="2" type="ORF">AFCDBAGC_4789</name>
</gene>
<sequence length="136" mass="14938">MQLSAPRIAAAPPPEAVGAPRVAGPTLFCAFTNFADRTPLVGFHYRIIGERSPPSYALVFQREQDGSQAEFGDQGVPSPERAFDGTEEPAVIRAPEDGMRIKLYGYKANRRGTHWFEAGLRSVRYKNLGGRCRLSA</sequence>
<dbReference type="Proteomes" id="UP001055117">
    <property type="component" value="Unassembled WGS sequence"/>
</dbReference>
<feature type="region of interest" description="Disordered" evidence="1">
    <location>
        <begin position="67"/>
        <end position="86"/>
    </location>
</feature>
<proteinExistence type="predicted"/>
<dbReference type="EMBL" id="BPQG01000098">
    <property type="protein sequence ID" value="GJD46904.1"/>
    <property type="molecule type" value="Genomic_DNA"/>
</dbReference>
<evidence type="ECO:0000256" key="1">
    <source>
        <dbReference type="SAM" id="MobiDB-lite"/>
    </source>
</evidence>
<evidence type="ECO:0000313" key="3">
    <source>
        <dbReference type="Proteomes" id="UP001055117"/>
    </source>
</evidence>
<reference evidence="2 3" key="1">
    <citation type="journal article" date="2021" name="Front. Microbiol.">
        <title>Comprehensive Comparative Genomics and Phenotyping of Methylobacterium Species.</title>
        <authorList>
            <person name="Alessa O."/>
            <person name="Ogura Y."/>
            <person name="Fujitani Y."/>
            <person name="Takami H."/>
            <person name="Hayashi T."/>
            <person name="Sahin N."/>
            <person name="Tani A."/>
        </authorList>
    </citation>
    <scope>NUCLEOTIDE SEQUENCE [LARGE SCALE GENOMIC DNA]</scope>
    <source>
        <strain evidence="2 3">DSM 23679</strain>
    </source>
</reference>
<keyword evidence="3" id="KW-1185">Reference proteome</keyword>
<evidence type="ECO:0000313" key="2">
    <source>
        <dbReference type="EMBL" id="GJD46904.1"/>
    </source>
</evidence>